<dbReference type="Proteomes" id="UP000008065">
    <property type="component" value="Unassembled WGS sequence"/>
</dbReference>
<dbReference type="GeneID" id="20822661"/>
<dbReference type="AlphaFoldDB" id="F8MVZ0"/>
<organism evidence="1 2">
    <name type="scientific">Neurospora tetrasperma (strain FGSC 2508 / ATCC MYA-4615 / P0657)</name>
    <dbReference type="NCBI Taxonomy" id="510951"/>
    <lineage>
        <taxon>Eukaryota</taxon>
        <taxon>Fungi</taxon>
        <taxon>Dikarya</taxon>
        <taxon>Ascomycota</taxon>
        <taxon>Pezizomycotina</taxon>
        <taxon>Sordariomycetes</taxon>
        <taxon>Sordariomycetidae</taxon>
        <taxon>Sordariales</taxon>
        <taxon>Sordariaceae</taxon>
        <taxon>Neurospora</taxon>
    </lineage>
</organism>
<dbReference type="RefSeq" id="XP_009854744.1">
    <property type="nucleotide sequence ID" value="XM_009856442.1"/>
</dbReference>
<dbReference type="HOGENOM" id="CLU_2223965_0_0_1"/>
<evidence type="ECO:0000313" key="2">
    <source>
        <dbReference type="Proteomes" id="UP000008065"/>
    </source>
</evidence>
<keyword evidence="2" id="KW-1185">Reference proteome</keyword>
<gene>
    <name evidence="1" type="ORF">NEUTE1DRAFT_113272</name>
</gene>
<sequence length="106" mass="11688">MEPDKSICKGRPKKQTIGIQVCRAYEQSDTSMRSVCQRRKCCIPSLIFTITSGPKLFSNFSSLGARDIDASTAPRSVLRLRPPTPSSDSVLRLRTVRAVLSHPPNA</sequence>
<protein>
    <submittedName>
        <fullName evidence="1">Uncharacterized protein</fullName>
    </submittedName>
</protein>
<dbReference type="KEGG" id="nte:NEUTE1DRAFT113272"/>
<evidence type="ECO:0000313" key="1">
    <source>
        <dbReference type="EMBL" id="EGO54838.1"/>
    </source>
</evidence>
<dbReference type="EMBL" id="GL891307">
    <property type="protein sequence ID" value="EGO54838.1"/>
    <property type="molecule type" value="Genomic_DNA"/>
</dbReference>
<name>F8MVZ0_NEUT8</name>
<accession>F8MVZ0</accession>
<dbReference type="VEuPathDB" id="FungiDB:NEUTE1DRAFT_113272"/>
<reference evidence="2" key="1">
    <citation type="journal article" date="2011" name="Genetics">
        <title>Massive changes in genome architecture accompany the transition to self-fertility in the filamentous fungus Neurospora tetrasperma.</title>
        <authorList>
            <person name="Ellison C.E."/>
            <person name="Stajich J.E."/>
            <person name="Jacobson D.J."/>
            <person name="Natvig D.O."/>
            <person name="Lapidus A."/>
            <person name="Foster B."/>
            <person name="Aerts A."/>
            <person name="Riley R."/>
            <person name="Lindquist E.A."/>
            <person name="Grigoriev I.V."/>
            <person name="Taylor J.W."/>
        </authorList>
    </citation>
    <scope>NUCLEOTIDE SEQUENCE [LARGE SCALE GENOMIC DNA]</scope>
    <source>
        <strain evidence="2">FGSC 2508 / P0657</strain>
    </source>
</reference>
<proteinExistence type="predicted"/>